<evidence type="ECO:0000313" key="3">
    <source>
        <dbReference type="Proteomes" id="UP000004030"/>
    </source>
</evidence>
<reference evidence="2 3" key="1">
    <citation type="journal article" date="2012" name="J. Bacteriol.">
        <title>Genome sequence of benzo(a)pyrene-degrading bacterium Novosphingobium pentaromativorans US6-1.</title>
        <authorList>
            <person name="Luo Y.R."/>
            <person name="Kang S.G."/>
            <person name="Kim S.J."/>
            <person name="Kim M.R."/>
            <person name="Li N."/>
            <person name="Lee J.H."/>
            <person name="Kwon K.K."/>
        </authorList>
    </citation>
    <scope>NUCLEOTIDE SEQUENCE [LARGE SCALE GENOMIC DNA]</scope>
    <source>
        <strain evidence="2 3">US6-1</strain>
    </source>
</reference>
<dbReference type="PATRIC" id="fig|1088721.3.peg.1505"/>
<protein>
    <submittedName>
        <fullName evidence="2">Uncharacterized protein</fullName>
    </submittedName>
</protein>
<accession>G6EB03</accession>
<comment type="caution">
    <text evidence="2">The sequence shown here is derived from an EMBL/GenBank/DDBJ whole genome shotgun (WGS) entry which is preliminary data.</text>
</comment>
<dbReference type="EMBL" id="AGFM01000018">
    <property type="protein sequence ID" value="EHJ61470.1"/>
    <property type="molecule type" value="Genomic_DNA"/>
</dbReference>
<keyword evidence="3" id="KW-1185">Reference proteome</keyword>
<gene>
    <name evidence="2" type="ORF">NSU_1524</name>
</gene>
<proteinExistence type="predicted"/>
<dbReference type="Proteomes" id="UP000004030">
    <property type="component" value="Unassembled WGS sequence"/>
</dbReference>
<sequence>MAVPAAATCLSRSARGVPTTRDRRKGEGQSIVERFAQSA</sequence>
<organism evidence="2 3">
    <name type="scientific">Novosphingobium pentaromativorans US6-1</name>
    <dbReference type="NCBI Taxonomy" id="1088721"/>
    <lineage>
        <taxon>Bacteria</taxon>
        <taxon>Pseudomonadati</taxon>
        <taxon>Pseudomonadota</taxon>
        <taxon>Alphaproteobacteria</taxon>
        <taxon>Sphingomonadales</taxon>
        <taxon>Sphingomonadaceae</taxon>
        <taxon>Novosphingobium</taxon>
    </lineage>
</organism>
<name>G6EB03_9SPHN</name>
<evidence type="ECO:0000256" key="1">
    <source>
        <dbReference type="SAM" id="MobiDB-lite"/>
    </source>
</evidence>
<evidence type="ECO:0000313" key="2">
    <source>
        <dbReference type="EMBL" id="EHJ61470.1"/>
    </source>
</evidence>
<dbReference type="AlphaFoldDB" id="G6EB03"/>
<feature type="region of interest" description="Disordered" evidence="1">
    <location>
        <begin position="1"/>
        <end position="39"/>
    </location>
</feature>